<dbReference type="PROSITE" id="PS00781">
    <property type="entry name" value="PEPCASE_1"/>
    <property type="match status" value="1"/>
</dbReference>
<dbReference type="GO" id="GO:0005829">
    <property type="term" value="C:cytosol"/>
    <property type="evidence" value="ECO:0007669"/>
    <property type="project" value="TreeGrafter"/>
</dbReference>
<comment type="caution">
    <text evidence="13">The sequence shown here is derived from an EMBL/GenBank/DDBJ whole genome shotgun (WGS) entry which is preliminary data.</text>
</comment>
<dbReference type="GO" id="GO:0015977">
    <property type="term" value="P:carbon fixation"/>
    <property type="evidence" value="ECO:0007669"/>
    <property type="project" value="UniProtKB-UniRule"/>
</dbReference>
<accession>A0A8J7RVI6</accession>
<dbReference type="GO" id="GO:0006099">
    <property type="term" value="P:tricarboxylic acid cycle"/>
    <property type="evidence" value="ECO:0007669"/>
    <property type="project" value="InterPro"/>
</dbReference>
<dbReference type="PRINTS" id="PR00150">
    <property type="entry name" value="PEPCARBXLASE"/>
</dbReference>
<keyword evidence="6 10" id="KW-0460">Magnesium</keyword>
<sequence length="931" mass="107005">MKQQWKGLDIEAEGEGISRPLSRNVNLLGSMLGHSVRSIAGEEMFQLVESLRSRCKSAYEAGSDKESVRDEIQRELKSLTPNQMDWLLRAFTSFFHLVNRAEQLEITRINRERELKADAEQPRDESVMQAVHYLTRKNISYEEFLRIIDKLDMEPTLTAHPTEARRRSILHIQQNISNLLMRLNIESLIPSEKEQLLSELFSQISVLISTDDVRSTGLTVYDEVRNGLYFLTNSIWNTVPRIFTDLEDASEIYYGKRPELPAFLKYRSWIGGDRDGNPKVTSEMTSETIRHHYEAAFENYEKALSDLWYELSISSRHTIVPDLLRESIEEDNRKIDTGLDIEGYWHEPYRLKIHFMQEKLEQQKVSLKDSNEMGEGPYPVNDFLNDVQQLITSLEQGGFRQLAERGSLRKLQYQIKTFGYHLASLDIRQHSEVYQKCVGEMFRLAGVHPAYRSLDEQEKVALLQSELESPRPLIPRHAELSDASSELMNTFGVVAKALDRNPDVIGSIIVSMTHEVSDLLEVLLIARETALWVYQDGQVASKLDVVPLFETVDDLTASRKVMTELFQNSIYQKHLANRGQFQEIMLGYSDSNKDGGYWMANWALHKAQEDLALVCDQHGVTCRLFHGRGGTVGRGGGRSNQAILGLPQVCHNGKIRFTEQGEVISFRYALPTIARRHLEQMVNAMIRSTAGASHEKTHHFNSDSKAVAMMEEISHRSMKAYKTFTRRDEVWKWYAEITPIEFISALPIASRPVSRKSGKEVDFDSLRAIPWVFAWTQTRYNLPGWFGTGEALNSYLKDHPEDLEMMRRLYQESRFFRSVIDNAIRELARAHLEMAERYSRQAENGYHQDIVSEFEMARDHLLSISQEDELLASNPVIRKSISLRNPYTDVLNMLQIELMHRNRDEALKTSKLRHALFSSINGIAAAMQSTG</sequence>
<gene>
    <name evidence="10 13" type="primary">ppc</name>
    <name evidence="13" type="ORF">NATSA_13680</name>
</gene>
<keyword evidence="7 10" id="KW-0456">Lyase</keyword>
<dbReference type="PANTHER" id="PTHR30523:SF6">
    <property type="entry name" value="PHOSPHOENOLPYRUVATE CARBOXYLASE"/>
    <property type="match status" value="1"/>
</dbReference>
<feature type="active site" evidence="10 12">
    <location>
        <position position="593"/>
    </location>
</feature>
<evidence type="ECO:0000313" key="14">
    <source>
        <dbReference type="Proteomes" id="UP000673975"/>
    </source>
</evidence>
<evidence type="ECO:0000256" key="2">
    <source>
        <dbReference type="ARBA" id="ARBA00003670"/>
    </source>
</evidence>
<evidence type="ECO:0000256" key="8">
    <source>
        <dbReference type="ARBA" id="ARBA00023300"/>
    </source>
</evidence>
<dbReference type="PANTHER" id="PTHR30523">
    <property type="entry name" value="PHOSPHOENOLPYRUVATE CARBOXYLASE"/>
    <property type="match status" value="1"/>
</dbReference>
<dbReference type="HAMAP" id="MF_00595">
    <property type="entry name" value="PEPcase_type1"/>
    <property type="match status" value="1"/>
</dbReference>
<dbReference type="InterPro" id="IPR021135">
    <property type="entry name" value="PEP_COase"/>
</dbReference>
<evidence type="ECO:0000256" key="1">
    <source>
        <dbReference type="ARBA" id="ARBA00001946"/>
    </source>
</evidence>
<organism evidence="13 14">
    <name type="scientific">Natronogracilivirga saccharolytica</name>
    <dbReference type="NCBI Taxonomy" id="2812953"/>
    <lineage>
        <taxon>Bacteria</taxon>
        <taxon>Pseudomonadati</taxon>
        <taxon>Balneolota</taxon>
        <taxon>Balneolia</taxon>
        <taxon>Balneolales</taxon>
        <taxon>Cyclonatronaceae</taxon>
        <taxon>Natronogracilivirga</taxon>
    </lineage>
</organism>
<keyword evidence="14" id="KW-1185">Reference proteome</keyword>
<dbReference type="InterPro" id="IPR018129">
    <property type="entry name" value="PEP_COase_Lys_AS"/>
</dbReference>
<dbReference type="SUPFAM" id="SSF51621">
    <property type="entry name" value="Phosphoenolpyruvate/pyruvate domain"/>
    <property type="match status" value="1"/>
</dbReference>
<dbReference type="GO" id="GO:0006107">
    <property type="term" value="P:oxaloacetate metabolic process"/>
    <property type="evidence" value="ECO:0007669"/>
    <property type="project" value="UniProtKB-UniRule"/>
</dbReference>
<evidence type="ECO:0000256" key="3">
    <source>
        <dbReference type="ARBA" id="ARBA00008346"/>
    </source>
</evidence>
<feature type="active site" evidence="10 11">
    <location>
        <position position="160"/>
    </location>
</feature>
<dbReference type="NCBIfam" id="NF000584">
    <property type="entry name" value="PRK00009.1"/>
    <property type="match status" value="1"/>
</dbReference>
<evidence type="ECO:0000256" key="7">
    <source>
        <dbReference type="ARBA" id="ARBA00023239"/>
    </source>
</evidence>
<dbReference type="InterPro" id="IPR033129">
    <property type="entry name" value="PEPCASE_His_AS"/>
</dbReference>
<evidence type="ECO:0000256" key="12">
    <source>
        <dbReference type="PROSITE-ProRule" id="PRU10112"/>
    </source>
</evidence>
<comment type="cofactor">
    <cofactor evidence="1 10">
        <name>Mg(2+)</name>
        <dbReference type="ChEBI" id="CHEBI:18420"/>
    </cofactor>
</comment>
<dbReference type="RefSeq" id="WP_210513178.1">
    <property type="nucleotide sequence ID" value="NZ_JAFIDN010000013.1"/>
</dbReference>
<dbReference type="GO" id="GO:0008964">
    <property type="term" value="F:phosphoenolpyruvate carboxylase activity"/>
    <property type="evidence" value="ECO:0007669"/>
    <property type="project" value="UniProtKB-UniRule"/>
</dbReference>
<keyword evidence="8 10" id="KW-0120">Carbon dioxide fixation</keyword>
<comment type="catalytic activity">
    <reaction evidence="9 10">
        <text>oxaloacetate + phosphate = phosphoenolpyruvate + hydrogencarbonate</text>
        <dbReference type="Rhea" id="RHEA:28370"/>
        <dbReference type="ChEBI" id="CHEBI:16452"/>
        <dbReference type="ChEBI" id="CHEBI:17544"/>
        <dbReference type="ChEBI" id="CHEBI:43474"/>
        <dbReference type="ChEBI" id="CHEBI:58702"/>
        <dbReference type="EC" id="4.1.1.31"/>
    </reaction>
</comment>
<dbReference type="InterPro" id="IPR022805">
    <property type="entry name" value="PEP_COase_bac/pln-type"/>
</dbReference>
<evidence type="ECO:0000313" key="13">
    <source>
        <dbReference type="EMBL" id="MBP3193722.1"/>
    </source>
</evidence>
<dbReference type="Proteomes" id="UP000673975">
    <property type="component" value="Unassembled WGS sequence"/>
</dbReference>
<name>A0A8J7RVI6_9BACT</name>
<proteinExistence type="inferred from homology"/>
<dbReference type="EC" id="4.1.1.31" evidence="4 10"/>
<protein>
    <recommendedName>
        <fullName evidence="5 10">Phosphoenolpyruvate carboxylase</fullName>
        <shortName evidence="10">PEPC</shortName>
        <shortName evidence="10">PEPCase</shortName>
        <ecNumber evidence="4 10">4.1.1.31</ecNumber>
    </recommendedName>
</protein>
<evidence type="ECO:0000256" key="5">
    <source>
        <dbReference type="ARBA" id="ARBA00022419"/>
    </source>
</evidence>
<evidence type="ECO:0000256" key="11">
    <source>
        <dbReference type="PROSITE-ProRule" id="PRU10111"/>
    </source>
</evidence>
<evidence type="ECO:0000256" key="10">
    <source>
        <dbReference type="HAMAP-Rule" id="MF_00595"/>
    </source>
</evidence>
<dbReference type="GO" id="GO:0000287">
    <property type="term" value="F:magnesium ion binding"/>
    <property type="evidence" value="ECO:0007669"/>
    <property type="project" value="UniProtKB-UniRule"/>
</dbReference>
<dbReference type="EMBL" id="JAFIDN010000013">
    <property type="protein sequence ID" value="MBP3193722.1"/>
    <property type="molecule type" value="Genomic_DNA"/>
</dbReference>
<dbReference type="Pfam" id="PF00311">
    <property type="entry name" value="PEPcase"/>
    <property type="match status" value="1"/>
</dbReference>
<comment type="subunit">
    <text evidence="10">Homotetramer.</text>
</comment>
<comment type="similarity">
    <text evidence="3 10">Belongs to the PEPCase type 1 family.</text>
</comment>
<evidence type="ECO:0000256" key="4">
    <source>
        <dbReference type="ARBA" id="ARBA00012305"/>
    </source>
</evidence>
<dbReference type="PROSITE" id="PS00393">
    <property type="entry name" value="PEPCASE_2"/>
    <property type="match status" value="1"/>
</dbReference>
<comment type="function">
    <text evidence="2 10">Forms oxaloacetate, a four-carbon dicarboxylic acid source for the tricarboxylic acid cycle.</text>
</comment>
<evidence type="ECO:0000256" key="9">
    <source>
        <dbReference type="ARBA" id="ARBA00048995"/>
    </source>
</evidence>
<dbReference type="Gene3D" id="1.20.1440.90">
    <property type="entry name" value="Phosphoenolpyruvate/pyruvate domain"/>
    <property type="match status" value="1"/>
</dbReference>
<dbReference type="InterPro" id="IPR015813">
    <property type="entry name" value="Pyrv/PenolPyrv_kinase-like_dom"/>
</dbReference>
<dbReference type="AlphaFoldDB" id="A0A8J7RVI6"/>
<reference evidence="13" key="1">
    <citation type="submission" date="2021-02" db="EMBL/GenBank/DDBJ databases">
        <title>Natronogracilivirga saccharolytica gen. nov. sp. nov. a new anaerobic, haloalkiliphilic carbohydrate-fermenting bacterium from soda lake and proposing of Cyclonatronumiaceae fam. nov. in the phylum Balneolaeota.</title>
        <authorList>
            <person name="Zhilina T.N."/>
            <person name="Sorokin D.Y."/>
            <person name="Zavarzina D.G."/>
            <person name="Toshchakov S.V."/>
            <person name="Kublanov I.V."/>
        </authorList>
    </citation>
    <scope>NUCLEOTIDE SEQUENCE</scope>
    <source>
        <strain evidence="13">Z-1702</strain>
    </source>
</reference>
<evidence type="ECO:0000256" key="6">
    <source>
        <dbReference type="ARBA" id="ARBA00022842"/>
    </source>
</evidence>